<protein>
    <submittedName>
        <fullName evidence="2">Uncharacterized protein</fullName>
    </submittedName>
</protein>
<gene>
    <name evidence="2" type="ORF">niasHT_013002</name>
</gene>
<proteinExistence type="predicted"/>
<dbReference type="AlphaFoldDB" id="A0ABD2L3I2"/>
<dbReference type="EMBL" id="JBICBT010000556">
    <property type="protein sequence ID" value="KAL3109785.1"/>
    <property type="molecule type" value="Genomic_DNA"/>
</dbReference>
<accession>A0ABD2L3I2</accession>
<sequence length="244" mass="28313">MPMRIGKFTELYNLSRWPSKVSQMFVEIMMTNAQKQPQGFASPQQIKWLARVTELESTIESAKLVIRIALPPNLIEKWVNNENWAVLKENLKNMDMENFMAYQDERPWFGCQFAATVCDNWGYRFGSKTLQSLADSFTEQTAGQSEPDNLVVLLSVFNQMFRRLSDQKFDVVKTQKIKREREIARKMLEICMIIFDAKFDWIKKLVIEKIWTLDQRLKRQRSIGGGAKAAEGSAELDQLSKNGN</sequence>
<comment type="caution">
    <text evidence="2">The sequence shown here is derived from an EMBL/GenBank/DDBJ whole genome shotgun (WGS) entry which is preliminary data.</text>
</comment>
<organism evidence="2 3">
    <name type="scientific">Heterodera trifolii</name>
    <dbReference type="NCBI Taxonomy" id="157864"/>
    <lineage>
        <taxon>Eukaryota</taxon>
        <taxon>Metazoa</taxon>
        <taxon>Ecdysozoa</taxon>
        <taxon>Nematoda</taxon>
        <taxon>Chromadorea</taxon>
        <taxon>Rhabditida</taxon>
        <taxon>Tylenchina</taxon>
        <taxon>Tylenchomorpha</taxon>
        <taxon>Tylenchoidea</taxon>
        <taxon>Heteroderidae</taxon>
        <taxon>Heteroderinae</taxon>
        <taxon>Heterodera</taxon>
    </lineage>
</organism>
<dbReference type="Proteomes" id="UP001620626">
    <property type="component" value="Unassembled WGS sequence"/>
</dbReference>
<evidence type="ECO:0000313" key="3">
    <source>
        <dbReference type="Proteomes" id="UP001620626"/>
    </source>
</evidence>
<evidence type="ECO:0000313" key="2">
    <source>
        <dbReference type="EMBL" id="KAL3109785.1"/>
    </source>
</evidence>
<reference evidence="2 3" key="1">
    <citation type="submission" date="2024-10" db="EMBL/GenBank/DDBJ databases">
        <authorList>
            <person name="Kim D."/>
        </authorList>
    </citation>
    <scope>NUCLEOTIDE SEQUENCE [LARGE SCALE GENOMIC DNA]</scope>
    <source>
        <strain evidence="2">BH-2024</strain>
    </source>
</reference>
<feature type="region of interest" description="Disordered" evidence="1">
    <location>
        <begin position="224"/>
        <end position="244"/>
    </location>
</feature>
<evidence type="ECO:0000256" key="1">
    <source>
        <dbReference type="SAM" id="MobiDB-lite"/>
    </source>
</evidence>
<keyword evidence="3" id="KW-1185">Reference proteome</keyword>
<name>A0ABD2L3I2_9BILA</name>